<dbReference type="InterPro" id="IPR007627">
    <property type="entry name" value="RNA_pol_sigma70_r2"/>
</dbReference>
<dbReference type="Proteomes" id="UP000582643">
    <property type="component" value="Unassembled WGS sequence"/>
</dbReference>
<feature type="region of interest" description="Disordered" evidence="5">
    <location>
        <begin position="456"/>
        <end position="503"/>
    </location>
</feature>
<evidence type="ECO:0000256" key="3">
    <source>
        <dbReference type="ARBA" id="ARBA00023082"/>
    </source>
</evidence>
<reference evidence="9 10" key="1">
    <citation type="submission" date="2020-08" db="EMBL/GenBank/DDBJ databases">
        <title>Genomic Encyclopedia of Type Strains, Phase III (KMG-III): the genomes of soil and plant-associated and newly described type strains.</title>
        <authorList>
            <person name="Whitman W."/>
        </authorList>
    </citation>
    <scope>NUCLEOTIDE SEQUENCE [LARGE SCALE GENOMIC DNA]</scope>
    <source>
        <strain evidence="9 10">SFB5A</strain>
    </source>
</reference>
<evidence type="ECO:0000259" key="8">
    <source>
        <dbReference type="Pfam" id="PF08281"/>
    </source>
</evidence>
<accession>A0A7W7U3Q9</accession>
<evidence type="ECO:0000259" key="7">
    <source>
        <dbReference type="Pfam" id="PF04542"/>
    </source>
</evidence>
<dbReference type="Gene3D" id="1.10.10.10">
    <property type="entry name" value="Winged helix-like DNA-binding domain superfamily/Winged helix DNA-binding domain"/>
    <property type="match status" value="1"/>
</dbReference>
<proteinExistence type="inferred from homology"/>
<dbReference type="InterPro" id="IPR013249">
    <property type="entry name" value="RNA_pol_sigma70_r4_t2"/>
</dbReference>
<dbReference type="NCBIfam" id="TIGR02937">
    <property type="entry name" value="sigma70-ECF"/>
    <property type="match status" value="1"/>
</dbReference>
<evidence type="ECO:0000256" key="4">
    <source>
        <dbReference type="ARBA" id="ARBA00023163"/>
    </source>
</evidence>
<dbReference type="CDD" id="cd06171">
    <property type="entry name" value="Sigma70_r4"/>
    <property type="match status" value="1"/>
</dbReference>
<keyword evidence="3" id="KW-0731">Sigma factor</keyword>
<keyword evidence="2" id="KW-0805">Transcription regulation</keyword>
<evidence type="ECO:0000256" key="5">
    <source>
        <dbReference type="SAM" id="MobiDB-lite"/>
    </source>
</evidence>
<dbReference type="EMBL" id="JACHJY010000008">
    <property type="protein sequence ID" value="MBB4984475.1"/>
    <property type="molecule type" value="Genomic_DNA"/>
</dbReference>
<dbReference type="InterPro" id="IPR014284">
    <property type="entry name" value="RNA_pol_sigma-70_dom"/>
</dbReference>
<keyword evidence="4" id="KW-0804">Transcription</keyword>
<dbReference type="InterPro" id="IPR036388">
    <property type="entry name" value="WH-like_DNA-bd_sf"/>
</dbReference>
<dbReference type="PANTHER" id="PTHR30173:SF36">
    <property type="entry name" value="ECF RNA POLYMERASE SIGMA FACTOR SIGJ"/>
    <property type="match status" value="1"/>
</dbReference>
<dbReference type="InterPro" id="IPR001509">
    <property type="entry name" value="Epimerase_deHydtase"/>
</dbReference>
<dbReference type="Pfam" id="PF08281">
    <property type="entry name" value="Sigma70_r4_2"/>
    <property type="match status" value="1"/>
</dbReference>
<feature type="domain" description="RNA polymerase sigma factor 70 region 4 type 2" evidence="8">
    <location>
        <begin position="420"/>
        <end position="471"/>
    </location>
</feature>
<evidence type="ECO:0000313" key="10">
    <source>
        <dbReference type="Proteomes" id="UP000582643"/>
    </source>
</evidence>
<feature type="region of interest" description="Disordered" evidence="5">
    <location>
        <begin position="239"/>
        <end position="291"/>
    </location>
</feature>
<comment type="similarity">
    <text evidence="1">Belongs to the sigma-70 factor family. ECF subfamily.</text>
</comment>
<dbReference type="SUPFAM" id="SSF51735">
    <property type="entry name" value="NAD(P)-binding Rossmann-fold domains"/>
    <property type="match status" value="1"/>
</dbReference>
<dbReference type="InterPro" id="IPR052704">
    <property type="entry name" value="ECF_Sigma-70_Domain"/>
</dbReference>
<dbReference type="InterPro" id="IPR013325">
    <property type="entry name" value="RNA_pol_sigma_r2"/>
</dbReference>
<organism evidence="9 10">
    <name type="scientific">Streptomyces nymphaeiformis</name>
    <dbReference type="NCBI Taxonomy" id="2663842"/>
    <lineage>
        <taxon>Bacteria</taxon>
        <taxon>Bacillati</taxon>
        <taxon>Actinomycetota</taxon>
        <taxon>Actinomycetes</taxon>
        <taxon>Kitasatosporales</taxon>
        <taxon>Streptomycetaceae</taxon>
        <taxon>Streptomyces</taxon>
    </lineage>
</organism>
<dbReference type="SUPFAM" id="SSF88659">
    <property type="entry name" value="Sigma3 and sigma4 domains of RNA polymerase sigma factors"/>
    <property type="match status" value="1"/>
</dbReference>
<feature type="domain" description="RNA polymerase sigma-70 region 2" evidence="7">
    <location>
        <begin position="324"/>
        <end position="387"/>
    </location>
</feature>
<evidence type="ECO:0000313" key="9">
    <source>
        <dbReference type="EMBL" id="MBB4984475.1"/>
    </source>
</evidence>
<sequence length="503" mass="55415">MKVLMAGASGLLGRKAVRELRAAGHEVHGIGRGEGNEVRADLLDRDAVLRAVRGLSFDVVVHAATALQGKKMMRHQDMTGTNVLRTEGTANLIAAARETGARRIVVESMMFGYGYGDHGDRLMSEDRDAFGPAQSDVWLERHVGAMRTKEELAFGADGLEAVSLRFGMFYGKGVTETTVLPMLRKRALPVVADQGRALSWVDVDDAARALAAAVERGPVRAGVQHRRRHPARLRRPCPRRRGRLRRSRTPDRAAVAAASGSARAHRRVHRSASGQRQGPVGARLDPHPRRQRRWTRLPCRGEFPAGSLSFMIDTTVTDDALEDFTTHRRLLFATAYRMSGSVADAEDVLQDAWLTWSRTDRGPVANARAYLVRTVTNLSLNRLTSARATRESYVGPWLPEPLLTAPDLMEGAEVADSVSMALLVVLESLSPVERAVFVLREVFGYTHAETAGMLDRSEAAVRQTAHRAREHVQARRPRSSRRSPCRSPRPARLPSPTTPPRCG</sequence>
<name>A0A7W7U3Q9_9ACTN</name>
<gene>
    <name evidence="9" type="ORF">GGE06_005421</name>
</gene>
<dbReference type="AlphaFoldDB" id="A0A7W7U3Q9"/>
<evidence type="ECO:0000259" key="6">
    <source>
        <dbReference type="Pfam" id="PF01370"/>
    </source>
</evidence>
<evidence type="ECO:0000256" key="1">
    <source>
        <dbReference type="ARBA" id="ARBA00010641"/>
    </source>
</evidence>
<dbReference type="SUPFAM" id="SSF88946">
    <property type="entry name" value="Sigma2 domain of RNA polymerase sigma factors"/>
    <property type="match status" value="1"/>
</dbReference>
<dbReference type="Gene3D" id="1.10.1740.10">
    <property type="match status" value="1"/>
</dbReference>
<dbReference type="PANTHER" id="PTHR30173">
    <property type="entry name" value="SIGMA 19 FACTOR"/>
    <property type="match status" value="1"/>
</dbReference>
<protein>
    <submittedName>
        <fullName evidence="9">RNA polymerase sigma factor (Sigma-70 family)</fullName>
    </submittedName>
</protein>
<dbReference type="Pfam" id="PF04542">
    <property type="entry name" value="Sigma70_r2"/>
    <property type="match status" value="1"/>
</dbReference>
<dbReference type="GO" id="GO:0006352">
    <property type="term" value="P:DNA-templated transcription initiation"/>
    <property type="evidence" value="ECO:0007669"/>
    <property type="project" value="InterPro"/>
</dbReference>
<evidence type="ECO:0000256" key="2">
    <source>
        <dbReference type="ARBA" id="ARBA00023015"/>
    </source>
</evidence>
<feature type="compositionally biased region" description="Basic residues" evidence="5">
    <location>
        <begin position="464"/>
        <end position="484"/>
    </location>
</feature>
<feature type="compositionally biased region" description="Pro residues" evidence="5">
    <location>
        <begin position="491"/>
        <end position="503"/>
    </location>
</feature>
<dbReference type="GO" id="GO:0003677">
    <property type="term" value="F:DNA binding"/>
    <property type="evidence" value="ECO:0007669"/>
    <property type="project" value="InterPro"/>
</dbReference>
<dbReference type="Pfam" id="PF01370">
    <property type="entry name" value="Epimerase"/>
    <property type="match status" value="1"/>
</dbReference>
<comment type="caution">
    <text evidence="9">The sequence shown here is derived from an EMBL/GenBank/DDBJ whole genome shotgun (WGS) entry which is preliminary data.</text>
</comment>
<dbReference type="Gene3D" id="3.40.50.720">
    <property type="entry name" value="NAD(P)-binding Rossmann-like Domain"/>
    <property type="match status" value="1"/>
</dbReference>
<dbReference type="InterPro" id="IPR013324">
    <property type="entry name" value="RNA_pol_sigma_r3/r4-like"/>
</dbReference>
<dbReference type="InterPro" id="IPR036291">
    <property type="entry name" value="NAD(P)-bd_dom_sf"/>
</dbReference>
<feature type="domain" description="NAD-dependent epimerase/dehydratase" evidence="6">
    <location>
        <begin position="3"/>
        <end position="216"/>
    </location>
</feature>
<feature type="compositionally biased region" description="Low complexity" evidence="5">
    <location>
        <begin position="252"/>
        <end position="262"/>
    </location>
</feature>
<dbReference type="GO" id="GO:0016987">
    <property type="term" value="F:sigma factor activity"/>
    <property type="evidence" value="ECO:0007669"/>
    <property type="project" value="UniProtKB-KW"/>
</dbReference>
<keyword evidence="10" id="KW-1185">Reference proteome</keyword>